<reference evidence="2" key="1">
    <citation type="submission" date="2022-12" db="EMBL/GenBank/DDBJ databases">
        <authorList>
            <person name="Voronina O.L."/>
            <person name="Kunda M.S."/>
            <person name="Ryzhova N."/>
            <person name="Aksenova E.I."/>
        </authorList>
    </citation>
    <scope>NUCLEOTIDE SEQUENCE</scope>
    <source>
        <strain evidence="2">SCCH136:Ach223948</strain>
    </source>
</reference>
<organism evidence="2 3">
    <name type="scientific">Alcaligenes xylosoxydans xylosoxydans</name>
    <name type="common">Achromobacter xylosoxidans</name>
    <dbReference type="NCBI Taxonomy" id="85698"/>
    <lineage>
        <taxon>Bacteria</taxon>
        <taxon>Pseudomonadati</taxon>
        <taxon>Pseudomonadota</taxon>
        <taxon>Betaproteobacteria</taxon>
        <taxon>Burkholderiales</taxon>
        <taxon>Alcaligenaceae</taxon>
        <taxon>Achromobacter</taxon>
    </lineage>
</organism>
<dbReference type="RefSeq" id="WP_006387256.1">
    <property type="nucleotide sequence ID" value="NZ_CABIYZ010000003.1"/>
</dbReference>
<feature type="signal peptide" evidence="1">
    <location>
        <begin position="1"/>
        <end position="21"/>
    </location>
</feature>
<proteinExistence type="predicted"/>
<dbReference type="Proteomes" id="UP001141992">
    <property type="component" value="Unassembled WGS sequence"/>
</dbReference>
<evidence type="ECO:0000313" key="3">
    <source>
        <dbReference type="Proteomes" id="UP001141992"/>
    </source>
</evidence>
<evidence type="ECO:0000256" key="1">
    <source>
        <dbReference type="SAM" id="SignalP"/>
    </source>
</evidence>
<dbReference type="KEGG" id="axx:ERS451415_00281"/>
<name>A0A0D6FIN7_ALCXX</name>
<dbReference type="GeneID" id="75273910"/>
<evidence type="ECO:0000313" key="2">
    <source>
        <dbReference type="EMBL" id="MCZ8404923.1"/>
    </source>
</evidence>
<sequence length="113" mass="12088">MKQRIVTTLALCGALAVPALASANSTWHQTNTEIGYSIAPDHATGGKTGEQVANELAAAKADKRQWFFLTYNNLAKPGWAKQGTSRTRADALAEVEAMTPAERARLDAIYTPG</sequence>
<dbReference type="AlphaFoldDB" id="A0A0D6FIN7"/>
<feature type="chain" id="PRO_5041038843" evidence="1">
    <location>
        <begin position="22"/>
        <end position="113"/>
    </location>
</feature>
<accession>A0A0D6FIN7</accession>
<dbReference type="EMBL" id="JAPZVI010000031">
    <property type="protein sequence ID" value="MCZ8404923.1"/>
    <property type="molecule type" value="Genomic_DNA"/>
</dbReference>
<keyword evidence="1" id="KW-0732">Signal</keyword>
<comment type="caution">
    <text evidence="2">The sequence shown here is derived from an EMBL/GenBank/DDBJ whole genome shotgun (WGS) entry which is preliminary data.</text>
</comment>
<protein>
    <submittedName>
        <fullName evidence="2">DUF4148 domain-containing protein</fullName>
    </submittedName>
</protein>
<gene>
    <name evidence="2" type="ORF">O9570_25945</name>
</gene>